<feature type="signal peptide" evidence="9">
    <location>
        <begin position="1"/>
        <end position="20"/>
    </location>
</feature>
<feature type="region of interest" description="Disordered" evidence="8">
    <location>
        <begin position="236"/>
        <end position="372"/>
    </location>
</feature>
<dbReference type="SMART" id="SM00191">
    <property type="entry name" value="Int_alpha"/>
    <property type="match status" value="4"/>
</dbReference>
<feature type="repeat" description="FG-GAP" evidence="7">
    <location>
        <begin position="545"/>
        <end position="610"/>
    </location>
</feature>
<keyword evidence="5" id="KW-0472">Membrane</keyword>
<evidence type="ECO:0000256" key="7">
    <source>
        <dbReference type="PROSITE-ProRule" id="PRU00803"/>
    </source>
</evidence>
<proteinExistence type="predicted"/>
<feature type="compositionally biased region" description="Pro residues" evidence="8">
    <location>
        <begin position="246"/>
        <end position="255"/>
    </location>
</feature>
<dbReference type="Proteomes" id="UP000095280">
    <property type="component" value="Unplaced"/>
</dbReference>
<evidence type="ECO:0000256" key="8">
    <source>
        <dbReference type="SAM" id="MobiDB-lite"/>
    </source>
</evidence>
<dbReference type="InterPro" id="IPR013519">
    <property type="entry name" value="Int_alpha_beta-p"/>
</dbReference>
<feature type="repeat" description="FG-GAP" evidence="7">
    <location>
        <begin position="641"/>
        <end position="699"/>
    </location>
</feature>
<keyword evidence="10" id="KW-1185">Reference proteome</keyword>
<dbReference type="InterPro" id="IPR032695">
    <property type="entry name" value="Integrin_dom_sf"/>
</dbReference>
<dbReference type="GO" id="GO:0007160">
    <property type="term" value="P:cell-matrix adhesion"/>
    <property type="evidence" value="ECO:0007669"/>
    <property type="project" value="TreeGrafter"/>
</dbReference>
<name>A0A1I8J9P5_9PLAT</name>
<dbReference type="PANTHER" id="PTHR23220">
    <property type="entry name" value="INTEGRIN ALPHA"/>
    <property type="match status" value="1"/>
</dbReference>
<dbReference type="GO" id="GO:0098609">
    <property type="term" value="P:cell-cell adhesion"/>
    <property type="evidence" value="ECO:0007669"/>
    <property type="project" value="TreeGrafter"/>
</dbReference>
<feature type="chain" id="PRO_5009321585" evidence="9">
    <location>
        <begin position="21"/>
        <end position="1310"/>
    </location>
</feature>
<keyword evidence="4" id="KW-0401">Integrin</keyword>
<evidence type="ECO:0000256" key="2">
    <source>
        <dbReference type="ARBA" id="ARBA00022729"/>
    </source>
</evidence>
<dbReference type="PANTHER" id="PTHR23220:SF122">
    <property type="entry name" value="INTEGRIN ALPHA-PS1"/>
    <property type="match status" value="1"/>
</dbReference>
<dbReference type="Gene3D" id="2.60.40.1530">
    <property type="entry name" value="ntegrin, alpha v. Chain A, domain 4"/>
    <property type="match status" value="1"/>
</dbReference>
<evidence type="ECO:0000256" key="9">
    <source>
        <dbReference type="SAM" id="SignalP"/>
    </source>
</evidence>
<feature type="compositionally biased region" description="Pro residues" evidence="8">
    <location>
        <begin position="357"/>
        <end position="366"/>
    </location>
</feature>
<dbReference type="PROSITE" id="PS51470">
    <property type="entry name" value="FG_GAP"/>
    <property type="match status" value="2"/>
</dbReference>
<evidence type="ECO:0000256" key="3">
    <source>
        <dbReference type="ARBA" id="ARBA00022737"/>
    </source>
</evidence>
<organism evidence="10 11">
    <name type="scientific">Macrostomum lignano</name>
    <dbReference type="NCBI Taxonomy" id="282301"/>
    <lineage>
        <taxon>Eukaryota</taxon>
        <taxon>Metazoa</taxon>
        <taxon>Spiralia</taxon>
        <taxon>Lophotrochozoa</taxon>
        <taxon>Platyhelminthes</taxon>
        <taxon>Rhabditophora</taxon>
        <taxon>Macrostomorpha</taxon>
        <taxon>Macrostomida</taxon>
        <taxon>Macrostomidae</taxon>
        <taxon>Macrostomum</taxon>
    </lineage>
</organism>
<sequence>MQLFVIQNLLIFLSIYSIAARVTTTNVNFFNDYYFVLTSNANESFGFSMAPYEKNGIISLIVGAPRSSNNLPAKAGVWLGGLFECSLDQLDCGMNQIVNLDLRDWSLSNFGFSVASTFASEGGGSSAAGGSGSSIAVCDPRARLFSSKDPVEGIGLCFLLRPDLRSPGDLRQGAATFMPSLIRQDRTPMPNMLFGSSVAALPSGDAYAFGFPYLLLGFGGTVFMSAFNASLLSTTGSQSPHLLPAEPGPQSPPSPARRRTARTPVSPSPARRARTPVSPISCPQSQDPSLPHLLPQSQDPVSPISCRRARTPVSPISCPQSQDPSLPHLCPQSQDPSLPHLLPAEPGPQSPHLLPAEPGPQSPPSPAHRARTPVSLISCPQSQDPSLRRHPVSFWGHSYTGGFEAVFAELRQKPSSHVTRLTQAQEDRFYDRLLENKVRSYSCAGFAVATSNRLFGASSGFDLAEGAPCPPEPLVHPVSFRPGFINQYRYSFAADAAAANASYFSGVVRLYSVAGSSEDLCGREGGLSDSRWYDQVNCFPDSSLRATLQGPGSFAGRFGHALLLLDLNADGWDDLVVAAPADLSVRRPDGAYWTVGAVYVYMSGGPGKFIADNAQPSYRLSFPSCEALADTSDSSQSQSLLARLCRSSRHFELRFGWSLARLGDIDRDGLEDFAVGAPLAGTGGGAVVVFKGSRDGPPRLGQIVVNADAAGFGESVSPGADFDSSGRPDLVVAAPRHADGKVYFYPARYVVQFDLTPLGSLPARIPRDRPGSLVLRPALDPGSRLNYSLQVQFFVDTWPGLAKPRFRPLNLGPNNTLIGNEADVTSPVQVEAVWLSNPASPGRPGPVPKAAKSALLSAPHLQGLRQAEGEKFHLQNISWNHSCSGLGPRCLSQLSVTCQSNATRDPASKEPALLITGDADSALEILCRIVSTGEPAYNAYLRLQFDSAALVLAGAWVRTGAAGFQPAAMSNSQGGKLILGNPAARDTTVRLLFKPLSVRCDVASVDFQFTALTSSDLAPGSAAVWQTRLRVRTELSISMQAEFSASLGYQNQTLLGFNAFQGSLYKLTSPRRLPELYVTLANRAAAYLPSSYLLIHWPIETVPMPGETHGKYLMYLQTLPYIQHTGSGPGDRLRTPVTCNAAQLAAIRNPLRLKPDDIDSCRQAGQAAGYSAVNVSDSVRLPEASLPPPLVANRTNPGPACSRRQRFDFTYSCANSRCLPLLCQLGELSTRTEPLQLTFSTVAYQFTFIEDNLLCSSVSIVPSVQWLPGPEFADRVAIRAADPTALAACSSENDTCDSAPDRVSSVGPRY</sequence>
<dbReference type="GO" id="GO:0007229">
    <property type="term" value="P:integrin-mediated signaling pathway"/>
    <property type="evidence" value="ECO:0007669"/>
    <property type="project" value="UniProtKB-KW"/>
</dbReference>
<keyword evidence="3" id="KW-0677">Repeat</keyword>
<keyword evidence="6" id="KW-0325">Glycoprotein</keyword>
<dbReference type="WBParaSite" id="maker-uti_cns_0046379-snap-gene-0.7-mRNA-1">
    <property type="protein sequence ID" value="maker-uti_cns_0046379-snap-gene-0.7-mRNA-1"/>
    <property type="gene ID" value="maker-uti_cns_0046379-snap-gene-0.7"/>
</dbReference>
<dbReference type="GO" id="GO:0005178">
    <property type="term" value="F:integrin binding"/>
    <property type="evidence" value="ECO:0007669"/>
    <property type="project" value="TreeGrafter"/>
</dbReference>
<accession>A0A1I8J9P5</accession>
<evidence type="ECO:0000313" key="11">
    <source>
        <dbReference type="WBParaSite" id="maker-uti_cns_0046379-snap-gene-0.7-mRNA-1"/>
    </source>
</evidence>
<dbReference type="GO" id="GO:0033627">
    <property type="term" value="P:cell adhesion mediated by integrin"/>
    <property type="evidence" value="ECO:0007669"/>
    <property type="project" value="TreeGrafter"/>
</dbReference>
<evidence type="ECO:0000256" key="4">
    <source>
        <dbReference type="ARBA" id="ARBA00023037"/>
    </source>
</evidence>
<comment type="subcellular location">
    <subcellularLocation>
        <location evidence="1">Membrane</location>
        <topology evidence="1">Single-pass type I membrane protein</topology>
    </subcellularLocation>
</comment>
<evidence type="ECO:0000313" key="10">
    <source>
        <dbReference type="Proteomes" id="UP000095280"/>
    </source>
</evidence>
<dbReference type="InterPro" id="IPR028994">
    <property type="entry name" value="Integrin_alpha_N"/>
</dbReference>
<dbReference type="GO" id="GO:0008305">
    <property type="term" value="C:integrin complex"/>
    <property type="evidence" value="ECO:0007669"/>
    <property type="project" value="TreeGrafter"/>
</dbReference>
<dbReference type="SUPFAM" id="SSF69318">
    <property type="entry name" value="Integrin alpha N-terminal domain"/>
    <property type="match status" value="1"/>
</dbReference>
<evidence type="ECO:0000256" key="5">
    <source>
        <dbReference type="ARBA" id="ARBA00023136"/>
    </source>
</evidence>
<dbReference type="SUPFAM" id="SSF69179">
    <property type="entry name" value="Integrin domains"/>
    <property type="match status" value="1"/>
</dbReference>
<dbReference type="Gene3D" id="2.130.10.130">
    <property type="entry name" value="Integrin alpha, N-terminal"/>
    <property type="match status" value="2"/>
</dbReference>
<dbReference type="InterPro" id="IPR013517">
    <property type="entry name" value="FG-GAP"/>
</dbReference>
<reference evidence="11" key="1">
    <citation type="submission" date="2016-11" db="UniProtKB">
        <authorList>
            <consortium name="WormBaseParasite"/>
        </authorList>
    </citation>
    <scope>IDENTIFICATION</scope>
</reference>
<dbReference type="GO" id="GO:0009897">
    <property type="term" value="C:external side of plasma membrane"/>
    <property type="evidence" value="ECO:0007669"/>
    <property type="project" value="TreeGrafter"/>
</dbReference>
<protein>
    <submittedName>
        <fullName evidence="11">Integrin_alpha2 domain-containing protein</fullName>
    </submittedName>
</protein>
<evidence type="ECO:0000256" key="1">
    <source>
        <dbReference type="ARBA" id="ARBA00004479"/>
    </source>
</evidence>
<keyword evidence="2 9" id="KW-0732">Signal</keyword>
<evidence type="ECO:0000256" key="6">
    <source>
        <dbReference type="ARBA" id="ARBA00023180"/>
    </source>
</evidence>
<dbReference type="Pfam" id="PF01839">
    <property type="entry name" value="FG-GAP"/>
    <property type="match status" value="2"/>
</dbReference>